<dbReference type="EMBL" id="BMDC01000004">
    <property type="protein sequence ID" value="GGH66603.1"/>
    <property type="molecule type" value="Genomic_DNA"/>
</dbReference>
<protein>
    <submittedName>
        <fullName evidence="2">Uncharacterized protein</fullName>
    </submittedName>
</protein>
<evidence type="ECO:0000313" key="3">
    <source>
        <dbReference type="Proteomes" id="UP000600171"/>
    </source>
</evidence>
<dbReference type="Proteomes" id="UP000600171">
    <property type="component" value="Unassembled WGS sequence"/>
</dbReference>
<feature type="transmembrane region" description="Helical" evidence="1">
    <location>
        <begin position="15"/>
        <end position="36"/>
    </location>
</feature>
<keyword evidence="1" id="KW-0812">Transmembrane</keyword>
<keyword evidence="1" id="KW-1133">Transmembrane helix</keyword>
<organism evidence="2 3">
    <name type="scientific">Rothia aerolata</name>
    <dbReference type="NCBI Taxonomy" id="1812262"/>
    <lineage>
        <taxon>Bacteria</taxon>
        <taxon>Bacillati</taxon>
        <taxon>Actinomycetota</taxon>
        <taxon>Actinomycetes</taxon>
        <taxon>Micrococcales</taxon>
        <taxon>Micrococcaceae</taxon>
        <taxon>Rothia</taxon>
    </lineage>
</organism>
<keyword evidence="3" id="KW-1185">Reference proteome</keyword>
<reference evidence="2 3" key="1">
    <citation type="journal article" date="2014" name="Int. J. Syst. Evol. Microbiol.">
        <title>Complete genome sequence of Corynebacterium casei LMG S-19264T (=DSM 44701T), isolated from a smear-ripened cheese.</title>
        <authorList>
            <consortium name="US DOE Joint Genome Institute (JGI-PGF)"/>
            <person name="Walter F."/>
            <person name="Albersmeier A."/>
            <person name="Kalinowski J."/>
            <person name="Ruckert C."/>
        </authorList>
    </citation>
    <scope>NUCLEOTIDE SEQUENCE [LARGE SCALE GENOMIC DNA]</scope>
    <source>
        <strain evidence="2 3">CCM 8669</strain>
    </source>
</reference>
<comment type="caution">
    <text evidence="2">The sequence shown here is derived from an EMBL/GenBank/DDBJ whole genome shotgun (WGS) entry which is preliminary data.</text>
</comment>
<proteinExistence type="predicted"/>
<name>A0A917IXW2_9MICC</name>
<evidence type="ECO:0000313" key="2">
    <source>
        <dbReference type="EMBL" id="GGH66603.1"/>
    </source>
</evidence>
<gene>
    <name evidence="2" type="ORF">GCM10007359_20920</name>
</gene>
<keyword evidence="1" id="KW-0472">Membrane</keyword>
<dbReference type="RefSeq" id="WP_188360313.1">
    <property type="nucleotide sequence ID" value="NZ_BMDC01000004.1"/>
</dbReference>
<evidence type="ECO:0000256" key="1">
    <source>
        <dbReference type="SAM" id="Phobius"/>
    </source>
</evidence>
<sequence length="61" mass="6721">MVDATEKLISSTAVIFWSFCMWLYLMVFLLGMMGVASTSLGRADQLPLVENLGTFFLAIAV</sequence>
<dbReference type="AlphaFoldDB" id="A0A917IXW2"/>
<accession>A0A917IXW2</accession>